<dbReference type="GO" id="GO:0004061">
    <property type="term" value="F:arylformamidase activity"/>
    <property type="evidence" value="ECO:0007669"/>
    <property type="project" value="InterPro"/>
</dbReference>
<accession>A0A9P9XV01</accession>
<dbReference type="Gene3D" id="3.50.30.50">
    <property type="entry name" value="Putative cyclase"/>
    <property type="match status" value="1"/>
</dbReference>
<protein>
    <recommendedName>
        <fullName evidence="4">Cyclase</fullName>
    </recommendedName>
</protein>
<evidence type="ECO:0008006" key="4">
    <source>
        <dbReference type="Google" id="ProtNLM"/>
    </source>
</evidence>
<dbReference type="Pfam" id="PF04199">
    <property type="entry name" value="Cyclase"/>
    <property type="match status" value="1"/>
</dbReference>
<keyword evidence="3" id="KW-1185">Reference proteome</keyword>
<evidence type="ECO:0000256" key="1">
    <source>
        <dbReference type="ARBA" id="ARBA00007865"/>
    </source>
</evidence>
<comment type="similarity">
    <text evidence="1">Belongs to the Cyclase 1 superfamily.</text>
</comment>
<proteinExistence type="inferred from homology"/>
<dbReference type="SUPFAM" id="SSF102198">
    <property type="entry name" value="Putative cyclase"/>
    <property type="match status" value="1"/>
</dbReference>
<evidence type="ECO:0000313" key="3">
    <source>
        <dbReference type="Proteomes" id="UP001055219"/>
    </source>
</evidence>
<organism evidence="2 3">
    <name type="scientific">Emericellopsis cladophorae</name>
    <dbReference type="NCBI Taxonomy" id="2686198"/>
    <lineage>
        <taxon>Eukaryota</taxon>
        <taxon>Fungi</taxon>
        <taxon>Dikarya</taxon>
        <taxon>Ascomycota</taxon>
        <taxon>Pezizomycotina</taxon>
        <taxon>Sordariomycetes</taxon>
        <taxon>Hypocreomycetidae</taxon>
        <taxon>Hypocreales</taxon>
        <taxon>Bionectriaceae</taxon>
        <taxon>Emericellopsis</taxon>
    </lineage>
</organism>
<evidence type="ECO:0000313" key="2">
    <source>
        <dbReference type="EMBL" id="KAI6778316.1"/>
    </source>
</evidence>
<dbReference type="InterPro" id="IPR037175">
    <property type="entry name" value="KFase_sf"/>
</dbReference>
<dbReference type="GeneID" id="75832315"/>
<dbReference type="Proteomes" id="UP001055219">
    <property type="component" value="Unassembled WGS sequence"/>
</dbReference>
<sequence>MSDAQHVQGYRIRGRYPYQSVLTWLVHKPEQQSAMADLSMMEKSWEELPNPKRVWIGEPGSREEGLGRLVLLTKERVLAAAKDEIQQGIRVNLGWDLNKLEFACFNRQPCKLEMVPLLDGVAFDDIYTLNPQQSSQWDGLRHFSQPLEEGPSERVFYGGCTKEEILDPACDRIGIQHWAQEGITGRGVLIDYVSYAERKSIEYSTFSLHTIKLSEILDIARECNIEFRRGDMLFVRIGVTKEWEQRMTREAKQTYAASTSPQHAGVEGTLDMLQWLWDTGFAAVAGDAISFEVYPPQAGGVFLHEYMLAGWGMPIGELFDLERLAQICQELGRWSFFVSSSPFNMLGGISSPPNAQAVF</sequence>
<reference evidence="2" key="2">
    <citation type="submission" date="2022-07" db="EMBL/GenBank/DDBJ databases">
        <authorList>
            <person name="Goncalves M.F.M."/>
            <person name="Hilario S."/>
            <person name="Van De Peer Y."/>
            <person name="Esteves A.C."/>
            <person name="Alves A."/>
        </authorList>
    </citation>
    <scope>NUCLEOTIDE SEQUENCE</scope>
    <source>
        <strain evidence="2">MUM 19.33</strain>
    </source>
</reference>
<dbReference type="PANTHER" id="PTHR34861:SF8">
    <property type="entry name" value="CYCLASE"/>
    <property type="match status" value="1"/>
</dbReference>
<dbReference type="OrthoDB" id="5396at2759"/>
<dbReference type="RefSeq" id="XP_051359172.1">
    <property type="nucleotide sequence ID" value="XM_051509861.1"/>
</dbReference>
<gene>
    <name evidence="2" type="ORF">J7T54_005832</name>
</gene>
<dbReference type="PANTHER" id="PTHR34861">
    <property type="match status" value="1"/>
</dbReference>
<name>A0A9P9XV01_9HYPO</name>
<reference evidence="2" key="1">
    <citation type="journal article" date="2021" name="J Fungi (Basel)">
        <title>Genomic and Metabolomic Analyses of the Marine Fungus Emericellopsis cladophorae: Insights into Saltwater Adaptability Mechanisms and Its Biosynthetic Potential.</title>
        <authorList>
            <person name="Goncalves M.F.M."/>
            <person name="Hilario S."/>
            <person name="Van de Peer Y."/>
            <person name="Esteves A.C."/>
            <person name="Alves A."/>
        </authorList>
    </citation>
    <scope>NUCLEOTIDE SEQUENCE</scope>
    <source>
        <strain evidence="2">MUM 19.33</strain>
    </source>
</reference>
<dbReference type="InterPro" id="IPR007325">
    <property type="entry name" value="KFase/CYL"/>
</dbReference>
<dbReference type="AlphaFoldDB" id="A0A9P9XV01"/>
<comment type="caution">
    <text evidence="2">The sequence shown here is derived from an EMBL/GenBank/DDBJ whole genome shotgun (WGS) entry which is preliminary data.</text>
</comment>
<dbReference type="GO" id="GO:0019441">
    <property type="term" value="P:L-tryptophan catabolic process to kynurenine"/>
    <property type="evidence" value="ECO:0007669"/>
    <property type="project" value="InterPro"/>
</dbReference>
<dbReference type="EMBL" id="JAGIXG020000073">
    <property type="protein sequence ID" value="KAI6778316.1"/>
    <property type="molecule type" value="Genomic_DNA"/>
</dbReference>